<dbReference type="GO" id="GO:1902412">
    <property type="term" value="P:regulation of mitotic cytokinesis"/>
    <property type="evidence" value="ECO:0007669"/>
    <property type="project" value="InterPro"/>
</dbReference>
<protein>
    <submittedName>
        <fullName evidence="1">Uncharacterized protein</fullName>
    </submittedName>
</protein>
<accession>A0A8B9Q441</accession>
<evidence type="ECO:0000313" key="1">
    <source>
        <dbReference type="Ensembl" id="ENSAOWP00000020048.1"/>
    </source>
</evidence>
<dbReference type="Proteomes" id="UP000694424">
    <property type="component" value="Unplaced"/>
</dbReference>
<dbReference type="Ensembl" id="ENSAOWT00000022720.1">
    <property type="protein sequence ID" value="ENSAOWP00000020048.1"/>
    <property type="gene ID" value="ENSAOWG00000013564.1"/>
</dbReference>
<proteinExistence type="predicted"/>
<dbReference type="PANTHER" id="PTHR46302:SF3">
    <property type="entry name" value="DOUBLECORTIN DOMAIN-CONTAINING PROTEIN 1"/>
    <property type="match status" value="1"/>
</dbReference>
<dbReference type="GO" id="GO:0030496">
    <property type="term" value="C:midbody"/>
    <property type="evidence" value="ECO:0007669"/>
    <property type="project" value="TreeGrafter"/>
</dbReference>
<reference evidence="1" key="2">
    <citation type="submission" date="2025-09" db="UniProtKB">
        <authorList>
            <consortium name="Ensembl"/>
        </authorList>
    </citation>
    <scope>IDENTIFICATION</scope>
</reference>
<keyword evidence="2" id="KW-1185">Reference proteome</keyword>
<name>A0A8B9Q441_APTOW</name>
<evidence type="ECO:0000313" key="2">
    <source>
        <dbReference type="Proteomes" id="UP000694424"/>
    </source>
</evidence>
<dbReference type="InterPro" id="IPR043188">
    <property type="entry name" value="DCDC1"/>
</dbReference>
<dbReference type="AlphaFoldDB" id="A0A8B9Q441"/>
<dbReference type="GO" id="GO:0008017">
    <property type="term" value="F:microtubule binding"/>
    <property type="evidence" value="ECO:0007669"/>
    <property type="project" value="InterPro"/>
</dbReference>
<reference evidence="1" key="1">
    <citation type="submission" date="2025-08" db="UniProtKB">
        <authorList>
            <consortium name="Ensembl"/>
        </authorList>
    </citation>
    <scope>IDENTIFICATION</scope>
</reference>
<organism evidence="1 2">
    <name type="scientific">Apteryx owenii</name>
    <name type="common">Little spotted kiwi</name>
    <dbReference type="NCBI Taxonomy" id="8824"/>
    <lineage>
        <taxon>Eukaryota</taxon>
        <taxon>Metazoa</taxon>
        <taxon>Chordata</taxon>
        <taxon>Craniata</taxon>
        <taxon>Vertebrata</taxon>
        <taxon>Euteleostomi</taxon>
        <taxon>Archelosauria</taxon>
        <taxon>Archosauria</taxon>
        <taxon>Dinosauria</taxon>
        <taxon>Saurischia</taxon>
        <taxon>Theropoda</taxon>
        <taxon>Coelurosauria</taxon>
        <taxon>Aves</taxon>
        <taxon>Palaeognathae</taxon>
        <taxon>Apterygiformes</taxon>
        <taxon>Apterygidae</taxon>
        <taxon>Apteryx</taxon>
    </lineage>
</organism>
<dbReference type="PANTHER" id="PTHR46302">
    <property type="entry name" value="DOUBLECORTIN DOMAIN-CONTAINING PROTEIN 1"/>
    <property type="match status" value="1"/>
</dbReference>
<sequence>MVSVRSLNQPVVVKGEWTKRTHEEMKLIDIIQHTEVLQYTMCEYSTILNIIHVNWAYLNGYKPDQRVYASGKTLLDSCTFQLNVQQPAKALCTPEGELLKSHTERHGSVCFFRKTFYEQRR</sequence>